<dbReference type="OrthoDB" id="5599154at2759"/>
<dbReference type="InterPro" id="IPR051694">
    <property type="entry name" value="Immunoregulatory_rcpt-like"/>
</dbReference>
<dbReference type="GO" id="GO:0016020">
    <property type="term" value="C:membrane"/>
    <property type="evidence" value="ECO:0007669"/>
    <property type="project" value="UniProtKB-SubCell"/>
</dbReference>
<feature type="compositionally biased region" description="Low complexity" evidence="5">
    <location>
        <begin position="42"/>
        <end position="64"/>
    </location>
</feature>
<gene>
    <name evidence="8" type="ORF">COEREDRAFT_83968</name>
</gene>
<dbReference type="GO" id="GO:0071944">
    <property type="term" value="C:cell periphery"/>
    <property type="evidence" value="ECO:0007669"/>
    <property type="project" value="UniProtKB-ARBA"/>
</dbReference>
<feature type="compositionally biased region" description="Polar residues" evidence="5">
    <location>
        <begin position="109"/>
        <end position="133"/>
    </location>
</feature>
<keyword evidence="9" id="KW-1185">Reference proteome</keyword>
<evidence type="ECO:0000256" key="3">
    <source>
        <dbReference type="ARBA" id="ARBA00022989"/>
    </source>
</evidence>
<keyword evidence="2 6" id="KW-0812">Transmembrane</keyword>
<dbReference type="PANTHER" id="PTHR15549">
    <property type="entry name" value="PAIRED IMMUNOGLOBULIN-LIKE TYPE 2 RECEPTOR"/>
    <property type="match status" value="1"/>
</dbReference>
<name>A0A2G5B0Z3_COERN</name>
<dbReference type="EMBL" id="KZ303589">
    <property type="protein sequence ID" value="PIA12686.1"/>
    <property type="molecule type" value="Genomic_DNA"/>
</dbReference>
<dbReference type="STRING" id="763665.A0A2G5B0Z3"/>
<protein>
    <recommendedName>
        <fullName evidence="10">Mid2 domain-containing protein</fullName>
    </recommendedName>
</protein>
<keyword evidence="7" id="KW-0732">Signal</keyword>
<reference evidence="8 9" key="1">
    <citation type="journal article" date="2015" name="Genome Biol. Evol.">
        <title>Phylogenomic analyses indicate that early fungi evolved digesting cell walls of algal ancestors of land plants.</title>
        <authorList>
            <person name="Chang Y."/>
            <person name="Wang S."/>
            <person name="Sekimoto S."/>
            <person name="Aerts A.L."/>
            <person name="Choi C."/>
            <person name="Clum A."/>
            <person name="LaButti K.M."/>
            <person name="Lindquist E.A."/>
            <person name="Yee Ngan C."/>
            <person name="Ohm R.A."/>
            <person name="Salamov A.A."/>
            <person name="Grigoriev I.V."/>
            <person name="Spatafora J.W."/>
            <person name="Berbee M.L."/>
        </authorList>
    </citation>
    <scope>NUCLEOTIDE SEQUENCE [LARGE SCALE GENOMIC DNA]</scope>
    <source>
        <strain evidence="8 9">NRRL 1564</strain>
    </source>
</reference>
<evidence type="ECO:0000256" key="2">
    <source>
        <dbReference type="ARBA" id="ARBA00022692"/>
    </source>
</evidence>
<feature type="compositionally biased region" description="Acidic residues" evidence="5">
    <location>
        <begin position="91"/>
        <end position="102"/>
    </location>
</feature>
<evidence type="ECO:0000256" key="6">
    <source>
        <dbReference type="SAM" id="Phobius"/>
    </source>
</evidence>
<proteinExistence type="predicted"/>
<dbReference type="Proteomes" id="UP000242474">
    <property type="component" value="Unassembled WGS sequence"/>
</dbReference>
<comment type="subcellular location">
    <subcellularLocation>
        <location evidence="1">Membrane</location>
        <topology evidence="1">Single-pass membrane protein</topology>
    </subcellularLocation>
</comment>
<evidence type="ECO:0000256" key="1">
    <source>
        <dbReference type="ARBA" id="ARBA00004167"/>
    </source>
</evidence>
<keyword evidence="4 6" id="KW-0472">Membrane</keyword>
<feature type="transmembrane region" description="Helical" evidence="6">
    <location>
        <begin position="215"/>
        <end position="236"/>
    </location>
</feature>
<feature type="signal peptide" evidence="7">
    <location>
        <begin position="1"/>
        <end position="22"/>
    </location>
</feature>
<evidence type="ECO:0000313" key="8">
    <source>
        <dbReference type="EMBL" id="PIA12686.1"/>
    </source>
</evidence>
<feature type="compositionally biased region" description="Polar residues" evidence="5">
    <location>
        <begin position="67"/>
        <end position="85"/>
    </location>
</feature>
<evidence type="ECO:0000313" key="9">
    <source>
        <dbReference type="Proteomes" id="UP000242474"/>
    </source>
</evidence>
<evidence type="ECO:0000256" key="7">
    <source>
        <dbReference type="SAM" id="SignalP"/>
    </source>
</evidence>
<feature type="region of interest" description="Disordered" evidence="5">
    <location>
        <begin position="261"/>
        <end position="297"/>
    </location>
</feature>
<keyword evidence="3 6" id="KW-1133">Transmembrane helix</keyword>
<dbReference type="PANTHER" id="PTHR15549:SF30">
    <property type="entry name" value="MID2 DOMAIN-CONTAINING PROTEIN"/>
    <property type="match status" value="1"/>
</dbReference>
<feature type="compositionally biased region" description="Low complexity" evidence="5">
    <location>
        <begin position="135"/>
        <end position="188"/>
    </location>
</feature>
<dbReference type="AlphaFoldDB" id="A0A2G5B0Z3"/>
<feature type="chain" id="PRO_5013774427" description="Mid2 domain-containing protein" evidence="7">
    <location>
        <begin position="23"/>
        <end position="324"/>
    </location>
</feature>
<organism evidence="8 9">
    <name type="scientific">Coemansia reversa (strain ATCC 12441 / NRRL 1564)</name>
    <dbReference type="NCBI Taxonomy" id="763665"/>
    <lineage>
        <taxon>Eukaryota</taxon>
        <taxon>Fungi</taxon>
        <taxon>Fungi incertae sedis</taxon>
        <taxon>Zoopagomycota</taxon>
        <taxon>Kickxellomycotina</taxon>
        <taxon>Kickxellomycetes</taxon>
        <taxon>Kickxellales</taxon>
        <taxon>Kickxellaceae</taxon>
        <taxon>Coemansia</taxon>
    </lineage>
</organism>
<feature type="region of interest" description="Disordered" evidence="5">
    <location>
        <begin position="42"/>
        <end position="209"/>
    </location>
</feature>
<evidence type="ECO:0000256" key="5">
    <source>
        <dbReference type="SAM" id="MobiDB-lite"/>
    </source>
</evidence>
<feature type="compositionally biased region" description="Polar residues" evidence="5">
    <location>
        <begin position="283"/>
        <end position="294"/>
    </location>
</feature>
<evidence type="ECO:0008006" key="10">
    <source>
        <dbReference type="Google" id="ProtNLM"/>
    </source>
</evidence>
<evidence type="ECO:0000256" key="4">
    <source>
        <dbReference type="ARBA" id="ARBA00023136"/>
    </source>
</evidence>
<sequence length="324" mass="33406">MRLQQVISISVVALAVALQVGGQDDGGILPILDLGSDTAAAGAPETTAAAEDPAVTPEVPPAEGDSSIVSDGTVTNGEPQPTDGASTTEEVPTEEVPTEEVPSDPPTDSATDQQPTDSSAENTEGSSDGTEPSDTTETTEGSAESTEASTPEESTTPTEESTSAETSEASTTESPSSDTLTTPSSETTSTEEETHTPSTKPTEEKSGSGGLSGGAIAGIVVAVVVVVLALIAYLIWRRYRNRKAFVDNAFDYNEFPEYDPGQASNANIPDAPPPVGYTDKSLNHQQQPSPSVVASTPGMDRHGDAVFDVTPHHHAINARDLDEA</sequence>
<accession>A0A2G5B0Z3</accession>